<dbReference type="Pfam" id="PF13966">
    <property type="entry name" value="zf-RVT"/>
    <property type="match status" value="1"/>
</dbReference>
<evidence type="ECO:0000313" key="4">
    <source>
        <dbReference type="Proteomes" id="UP001177003"/>
    </source>
</evidence>
<organism evidence="3 4">
    <name type="scientific">Lactuca saligna</name>
    <name type="common">Willowleaf lettuce</name>
    <dbReference type="NCBI Taxonomy" id="75948"/>
    <lineage>
        <taxon>Eukaryota</taxon>
        <taxon>Viridiplantae</taxon>
        <taxon>Streptophyta</taxon>
        <taxon>Embryophyta</taxon>
        <taxon>Tracheophyta</taxon>
        <taxon>Spermatophyta</taxon>
        <taxon>Magnoliopsida</taxon>
        <taxon>eudicotyledons</taxon>
        <taxon>Gunneridae</taxon>
        <taxon>Pentapetalae</taxon>
        <taxon>asterids</taxon>
        <taxon>campanulids</taxon>
        <taxon>Asterales</taxon>
        <taxon>Asteraceae</taxon>
        <taxon>Cichorioideae</taxon>
        <taxon>Cichorieae</taxon>
        <taxon>Lactucinae</taxon>
        <taxon>Lactuca</taxon>
    </lineage>
</organism>
<dbReference type="EMBL" id="OX465077">
    <property type="protein sequence ID" value="CAI9269324.1"/>
    <property type="molecule type" value="Genomic_DNA"/>
</dbReference>
<feature type="transmembrane region" description="Helical" evidence="1">
    <location>
        <begin position="161"/>
        <end position="182"/>
    </location>
</feature>
<evidence type="ECO:0000259" key="2">
    <source>
        <dbReference type="Pfam" id="PF13966"/>
    </source>
</evidence>
<gene>
    <name evidence="3" type="ORF">LSALG_LOCUS9706</name>
</gene>
<evidence type="ECO:0000313" key="3">
    <source>
        <dbReference type="EMBL" id="CAI9269324.1"/>
    </source>
</evidence>
<sequence length="207" mass="23574">MVQCSFQSKKKRILLGSIVNQKNHLAKDNRDFCSLFSQSPEVQGNTLKWNLEAPGEYTRLPTRENLSKIRIRFSSTCPLCNNAGETEAHHLIDCAISQEVWIAVKKWCLGLGQVQETIMLIYICVWSGNSDTIYYTQAFPIHIGTLQMKYKQKRTTTSSSFWGLLAASSSFSAPHCWFILYISSLPRSLCLPVGRSIMFKIFTVKHK</sequence>
<protein>
    <recommendedName>
        <fullName evidence="2">Reverse transcriptase zinc-binding domain-containing protein</fullName>
    </recommendedName>
</protein>
<accession>A0AA35Y6P1</accession>
<evidence type="ECO:0000256" key="1">
    <source>
        <dbReference type="SAM" id="Phobius"/>
    </source>
</evidence>
<dbReference type="InterPro" id="IPR026960">
    <property type="entry name" value="RVT-Znf"/>
</dbReference>
<keyword evidence="1" id="KW-0812">Transmembrane</keyword>
<keyword evidence="4" id="KW-1185">Reference proteome</keyword>
<keyword evidence="1" id="KW-1133">Transmembrane helix</keyword>
<dbReference type="Proteomes" id="UP001177003">
    <property type="component" value="Chromosome 1"/>
</dbReference>
<feature type="domain" description="Reverse transcriptase zinc-binding" evidence="2">
    <location>
        <begin position="58"/>
        <end position="101"/>
    </location>
</feature>
<keyword evidence="1" id="KW-0472">Membrane</keyword>
<proteinExistence type="predicted"/>
<dbReference type="AlphaFoldDB" id="A0AA35Y6P1"/>
<name>A0AA35Y6P1_LACSI</name>
<reference evidence="3" key="1">
    <citation type="submission" date="2023-04" db="EMBL/GenBank/DDBJ databases">
        <authorList>
            <person name="Vijverberg K."/>
            <person name="Xiong W."/>
            <person name="Schranz E."/>
        </authorList>
    </citation>
    <scope>NUCLEOTIDE SEQUENCE</scope>
</reference>